<dbReference type="EMBL" id="PDNA01000082">
    <property type="protein sequence ID" value="PGH15482.1"/>
    <property type="molecule type" value="Genomic_DNA"/>
</dbReference>
<sequence>MGSAPELPPLPPLTEEFYNWEQDSTDPSVWRRRGTGAECVVGMKQANQIGANDMYLLFSFQLNKDGITLNTLEDTVRSAWITLRSQHPEVALTASWDEMGTVSLQHTEPKDDNEVREWAARTVKVEASTRTAMDIRDANEEKRRSTSIEAEAVVVYLAAPVADKTVVLRDETLHLVFHANHLYLDGISFRHMAGEFFRGLASQLSIGPSVESVSSWKKGLEYLSPPVLSLRKPNQQTSGPEFDKSAQLGGMNMLRMMNNWGLDVLGAGGFPRAVFHEFTEVESNKINKAVKDQLGPDFSITYLAHAAILLALLKTKPATDAPDGQIYGSYSAVNGRRFIRDEYAQGEKLFYPICQTSTPIIFENIKSYDMVNADKVKQREYLISAAKVAKAGYDGAINLPSYMPANTAQLQFIAALTASGNVPSTGLTTPYFTSDGVNERFIPREVFTDDGQQKTLTVQTVRFLLNQYITFMGLRLESFRGKNELSVHFNEASYTKEVAQKFVDDAAAFMLSFAE</sequence>
<proteinExistence type="inferred from homology"/>
<dbReference type="OrthoDB" id="2548233at2759"/>
<evidence type="ECO:0000256" key="1">
    <source>
        <dbReference type="ARBA" id="ARBA00006439"/>
    </source>
</evidence>
<keyword evidence="4" id="KW-1185">Reference proteome</keyword>
<dbReference type="Gene3D" id="3.30.559.30">
    <property type="entry name" value="Nonribosomal peptide synthetase, condensation domain"/>
    <property type="match status" value="1"/>
</dbReference>
<accession>A0A2B7Y3R0</accession>
<dbReference type="Proteomes" id="UP000224634">
    <property type="component" value="Unassembled WGS sequence"/>
</dbReference>
<dbReference type="PANTHER" id="PTHR42034">
    <property type="entry name" value="CHROMOSOME 7, WHOLE GENOME SHOTGUN SEQUENCE-RELATED"/>
    <property type="match status" value="1"/>
</dbReference>
<evidence type="ECO:0000313" key="4">
    <source>
        <dbReference type="Proteomes" id="UP000224634"/>
    </source>
</evidence>
<comment type="similarity">
    <text evidence="1">Belongs to the trichothecene O-acetyltransferase family.</text>
</comment>
<evidence type="ECO:0008006" key="5">
    <source>
        <dbReference type="Google" id="ProtNLM"/>
    </source>
</evidence>
<comment type="caution">
    <text evidence="3">The sequence shown here is derived from an EMBL/GenBank/DDBJ whole genome shotgun (WGS) entry which is preliminary data.</text>
</comment>
<dbReference type="InterPro" id="IPR009992">
    <property type="entry name" value="Tri3/Sat12/Sat16/Mac1"/>
</dbReference>
<protein>
    <recommendedName>
        <fullName evidence="5">Condensation domain-containing protein</fullName>
    </recommendedName>
</protein>
<gene>
    <name evidence="3" type="ORF">AJ80_05499</name>
</gene>
<reference evidence="3 4" key="1">
    <citation type="submission" date="2017-10" db="EMBL/GenBank/DDBJ databases">
        <title>Comparative genomics in systemic dimorphic fungi from Ajellomycetaceae.</title>
        <authorList>
            <person name="Munoz J.F."/>
            <person name="Mcewen J.G."/>
            <person name="Clay O.K."/>
            <person name="Cuomo C.A."/>
        </authorList>
    </citation>
    <scope>NUCLEOTIDE SEQUENCE [LARGE SCALE GENOMIC DNA]</scope>
    <source>
        <strain evidence="3 4">UAMH7299</strain>
    </source>
</reference>
<dbReference type="AlphaFoldDB" id="A0A2B7Y3R0"/>
<dbReference type="Gene3D" id="3.30.559.10">
    <property type="entry name" value="Chloramphenicol acetyltransferase-like domain"/>
    <property type="match status" value="1"/>
</dbReference>
<name>A0A2B7Y3R0_POLH7</name>
<dbReference type="InterPro" id="IPR023213">
    <property type="entry name" value="CAT-like_dom_sf"/>
</dbReference>
<evidence type="ECO:0000313" key="3">
    <source>
        <dbReference type="EMBL" id="PGH15482.1"/>
    </source>
</evidence>
<dbReference type="PANTHER" id="PTHR42034:SF1">
    <property type="entry name" value="CONDENSATION DOMAIN-CONTAINING PROTEIN"/>
    <property type="match status" value="1"/>
</dbReference>
<dbReference type="GO" id="GO:0016407">
    <property type="term" value="F:acetyltransferase activity"/>
    <property type="evidence" value="ECO:0007669"/>
    <property type="project" value="InterPro"/>
</dbReference>
<keyword evidence="2" id="KW-0808">Transferase</keyword>
<organism evidence="3 4">
    <name type="scientific">Polytolypa hystricis (strain UAMH7299)</name>
    <dbReference type="NCBI Taxonomy" id="1447883"/>
    <lineage>
        <taxon>Eukaryota</taxon>
        <taxon>Fungi</taxon>
        <taxon>Dikarya</taxon>
        <taxon>Ascomycota</taxon>
        <taxon>Pezizomycotina</taxon>
        <taxon>Eurotiomycetes</taxon>
        <taxon>Eurotiomycetidae</taxon>
        <taxon>Onygenales</taxon>
        <taxon>Onygenales incertae sedis</taxon>
        <taxon>Polytolypa</taxon>
    </lineage>
</organism>
<dbReference type="Pfam" id="PF07428">
    <property type="entry name" value="Tri3"/>
    <property type="match status" value="1"/>
</dbReference>
<evidence type="ECO:0000256" key="2">
    <source>
        <dbReference type="ARBA" id="ARBA00022679"/>
    </source>
</evidence>
<dbReference type="GO" id="GO:0043386">
    <property type="term" value="P:mycotoxin biosynthetic process"/>
    <property type="evidence" value="ECO:0007669"/>
    <property type="project" value="InterPro"/>
</dbReference>